<proteinExistence type="predicted"/>
<dbReference type="GO" id="GO:0005829">
    <property type="term" value="C:cytosol"/>
    <property type="evidence" value="ECO:0007669"/>
    <property type="project" value="TreeGrafter"/>
</dbReference>
<dbReference type="InterPro" id="IPR011251">
    <property type="entry name" value="Luciferase-like_dom"/>
</dbReference>
<dbReference type="SUPFAM" id="SSF51679">
    <property type="entry name" value="Bacterial luciferase-like"/>
    <property type="match status" value="1"/>
</dbReference>
<dbReference type="PANTHER" id="PTHR30137">
    <property type="entry name" value="LUCIFERASE-LIKE MONOOXYGENASE"/>
    <property type="match status" value="1"/>
</dbReference>
<evidence type="ECO:0000313" key="4">
    <source>
        <dbReference type="EMBL" id="XBO48985.1"/>
    </source>
</evidence>
<evidence type="ECO:0000259" key="3">
    <source>
        <dbReference type="Pfam" id="PF00296"/>
    </source>
</evidence>
<feature type="domain" description="Luciferase-like" evidence="3">
    <location>
        <begin position="221"/>
        <end position="541"/>
    </location>
</feature>
<protein>
    <submittedName>
        <fullName evidence="4">MupA/Atu3671 family FMN-dependent luciferase-like monooxygenase</fullName>
    </submittedName>
</protein>
<dbReference type="EMBL" id="CP157485">
    <property type="protein sequence ID" value="XBO48985.1"/>
    <property type="molecule type" value="Genomic_DNA"/>
</dbReference>
<dbReference type="GO" id="GO:0004497">
    <property type="term" value="F:monooxygenase activity"/>
    <property type="evidence" value="ECO:0007669"/>
    <property type="project" value="UniProtKB-KW"/>
</dbReference>
<name>A0AAU7K905_9SPHI</name>
<keyword evidence="1" id="KW-0560">Oxidoreductase</keyword>
<sequence length="670" mass="75602">MYLSEKIAYRTALVTKAATLSVELLKSQIAAICYGLEKKNIRYNDTVFVMISDEMQLLPLAWALIRSGLKSIFYDPINGSDISSLVSSLKARCIIAARCHTIDIINYEVIAIEDLISSEILSDKDPETIEQPFSWSFYNSDTQKIYALSSKEISGFYSKLDVAVNIETGDNILLSECLPFQRRLLEMIWASINGLTIIAERLDENIPINRYKQDREILDMNFGLFYFGSYVEEAEKERYKLLFDTAKYADDHGFTSVWTPERHFNEFGGLYPNPSVISAALAVSTSKVQIRSGSLVAPLHHAARIAEDWSVVDNLSGGRAAISFASGWQCDDFIFFPENYSVRHEHMMLQLDEVRRLWEGQKVTFKNGLGNDIQVAIYPKPVQKKLPVWITVAGKVETFIDAGKIGANILTHLLWQNTDELIEKIAAYRKSLKENGFDPRSGIVSVMAHTYLGEDNETVKEKVRQPLKNYIRSSTQLIQAMVKSNDQAIAFKDKGRYGSVNGEIPEHLLDELTEIAFQRFFEHAGLLGTIEKVKEMIRKLKSYDVDEVACLTDFGLGRQDILQGLTYLNELRSFYDKTTRNSYPVSIVHCTQQSLLDAAANPELTGFLSAQQQIIVEAQDFQEIPKSLLSKVLIINDADGAGIEQMAIKSFSFSEAELKTSFNALINDEF</sequence>
<evidence type="ECO:0000256" key="2">
    <source>
        <dbReference type="ARBA" id="ARBA00023033"/>
    </source>
</evidence>
<dbReference type="NCBIfam" id="TIGR04020">
    <property type="entry name" value="seco_metab_LLM"/>
    <property type="match status" value="1"/>
</dbReference>
<dbReference type="RefSeq" id="WP_406826318.1">
    <property type="nucleotide sequence ID" value="NZ_CP157485.1"/>
</dbReference>
<evidence type="ECO:0000256" key="1">
    <source>
        <dbReference type="ARBA" id="ARBA00023002"/>
    </source>
</evidence>
<dbReference type="InterPro" id="IPR036661">
    <property type="entry name" value="Luciferase-like_sf"/>
</dbReference>
<accession>A0AAU7K905</accession>
<dbReference type="Gene3D" id="3.20.20.30">
    <property type="entry name" value="Luciferase-like domain"/>
    <property type="match status" value="1"/>
</dbReference>
<keyword evidence="2 4" id="KW-0503">Monooxygenase</keyword>
<dbReference type="GO" id="GO:0016705">
    <property type="term" value="F:oxidoreductase activity, acting on paired donors, with incorporation or reduction of molecular oxygen"/>
    <property type="evidence" value="ECO:0007669"/>
    <property type="project" value="InterPro"/>
</dbReference>
<gene>
    <name evidence="4" type="ORF">ABEG20_05140</name>
</gene>
<reference evidence="4" key="1">
    <citation type="submission" date="2024-05" db="EMBL/GenBank/DDBJ databases">
        <authorList>
            <person name="Kim S."/>
            <person name="Heo J."/>
            <person name="Choi H."/>
            <person name="Choi Y."/>
            <person name="Kwon S.-W."/>
            <person name="Kim Y."/>
        </authorList>
    </citation>
    <scope>NUCLEOTIDE SEQUENCE</scope>
    <source>
        <strain evidence="4">KACC 23697</strain>
    </source>
</reference>
<dbReference type="AlphaFoldDB" id="A0AAU7K905"/>
<dbReference type="Pfam" id="PF00296">
    <property type="entry name" value="Bac_luciferase"/>
    <property type="match status" value="1"/>
</dbReference>
<organism evidence="4">
    <name type="scientific">Pedobacter sp. KACC 23697</name>
    <dbReference type="NCBI Taxonomy" id="3149230"/>
    <lineage>
        <taxon>Bacteria</taxon>
        <taxon>Pseudomonadati</taxon>
        <taxon>Bacteroidota</taxon>
        <taxon>Sphingobacteriia</taxon>
        <taxon>Sphingobacteriales</taxon>
        <taxon>Sphingobacteriaceae</taxon>
        <taxon>Pedobacter</taxon>
    </lineage>
</organism>
<dbReference type="InterPro" id="IPR050766">
    <property type="entry name" value="Bact_Lucif_Oxidored"/>
</dbReference>
<dbReference type="InterPro" id="IPR024011">
    <property type="entry name" value="Biosynth_lucif-like_mOase_dom"/>
</dbReference>
<dbReference type="Gene3D" id="3.40.50.980">
    <property type="match status" value="1"/>
</dbReference>
<dbReference type="PANTHER" id="PTHR30137:SF8">
    <property type="entry name" value="BLR5498 PROTEIN"/>
    <property type="match status" value="1"/>
</dbReference>